<accession>A0A163MQ93</accession>
<reference evidence="3" key="1">
    <citation type="submission" date="2016-04" db="EMBL/GenBank/DDBJ databases">
        <authorList>
            <person name="Evans L.H."/>
            <person name="Alamgir A."/>
            <person name="Owens N."/>
            <person name="Weber N.D."/>
            <person name="Virtaneva K."/>
            <person name="Barbian K."/>
            <person name="Babar A."/>
            <person name="Rosenke K."/>
        </authorList>
    </citation>
    <scope>NUCLEOTIDE SEQUENCE [LARGE SCALE GENOMIC DNA]</scope>
    <source>
        <strain evidence="3">CBS 101.48</strain>
    </source>
</reference>
<protein>
    <recommendedName>
        <fullName evidence="5">Membrane anchor Opy2 N-terminal domain-containing protein</fullName>
    </recommendedName>
</protein>
<evidence type="ECO:0000256" key="2">
    <source>
        <dbReference type="SAM" id="SignalP"/>
    </source>
</evidence>
<organism evidence="3">
    <name type="scientific">Absidia glauca</name>
    <name type="common">Pin mould</name>
    <dbReference type="NCBI Taxonomy" id="4829"/>
    <lineage>
        <taxon>Eukaryota</taxon>
        <taxon>Fungi</taxon>
        <taxon>Fungi incertae sedis</taxon>
        <taxon>Mucoromycota</taxon>
        <taxon>Mucoromycotina</taxon>
        <taxon>Mucoromycetes</taxon>
        <taxon>Mucorales</taxon>
        <taxon>Cunninghamellaceae</taxon>
        <taxon>Absidia</taxon>
    </lineage>
</organism>
<evidence type="ECO:0000313" key="3">
    <source>
        <dbReference type="EMBL" id="SAM07511.1"/>
    </source>
</evidence>
<dbReference type="Proteomes" id="UP000078561">
    <property type="component" value="Unassembled WGS sequence"/>
</dbReference>
<keyword evidence="2" id="KW-0732">Signal</keyword>
<feature type="region of interest" description="Disordered" evidence="1">
    <location>
        <begin position="94"/>
        <end position="141"/>
    </location>
</feature>
<proteinExistence type="predicted"/>
<feature type="compositionally biased region" description="Low complexity" evidence="1">
    <location>
        <begin position="98"/>
        <end position="138"/>
    </location>
</feature>
<dbReference type="EMBL" id="LT554760">
    <property type="protein sequence ID" value="SAM07511.1"/>
    <property type="molecule type" value="Genomic_DNA"/>
</dbReference>
<feature type="signal peptide" evidence="2">
    <location>
        <begin position="1"/>
        <end position="24"/>
    </location>
</feature>
<dbReference type="OrthoDB" id="2287631at2759"/>
<dbReference type="AlphaFoldDB" id="A0A163MQ93"/>
<keyword evidence="4" id="KW-1185">Reference proteome</keyword>
<evidence type="ECO:0000256" key="1">
    <source>
        <dbReference type="SAM" id="MobiDB-lite"/>
    </source>
</evidence>
<evidence type="ECO:0008006" key="5">
    <source>
        <dbReference type="Google" id="ProtNLM"/>
    </source>
</evidence>
<gene>
    <name evidence="3" type="primary">ABSGL_13154.1 scaffold 13659</name>
</gene>
<dbReference type="InParanoid" id="A0A163MQ93"/>
<name>A0A163MQ93_ABSGL</name>
<evidence type="ECO:0000313" key="4">
    <source>
        <dbReference type="Proteomes" id="UP000078561"/>
    </source>
</evidence>
<feature type="chain" id="PRO_5007844494" description="Membrane anchor Opy2 N-terminal domain-containing protein" evidence="2">
    <location>
        <begin position="25"/>
        <end position="166"/>
    </location>
</feature>
<sequence>MVASSFYLVSFIVVLLLLSECILGQHTTSPRFSPIPQPTSSGVYCIQMVCPSESIEASCPADCHSGCKTVPDQCCPQNTVAVCQDGGNGSSTPATTLTGSSYATGTPTTTTTTTATTTTTTAQSSGATTSPSPSVTGPVNSNSGVNVRPSFYYSIGLVIIIGSLYI</sequence>